<dbReference type="EC" id="2.7.11.1" evidence="2"/>
<dbReference type="PROSITE" id="PS00108">
    <property type="entry name" value="PROTEIN_KINASE_ST"/>
    <property type="match status" value="1"/>
</dbReference>
<dbReference type="SMART" id="SM00220">
    <property type="entry name" value="S_TKc"/>
    <property type="match status" value="1"/>
</dbReference>
<dbReference type="Gene3D" id="1.10.510.10">
    <property type="entry name" value="Transferase(Phosphotransferase) domain 1"/>
    <property type="match status" value="1"/>
</dbReference>
<dbReference type="PANTHER" id="PTHR45637">
    <property type="entry name" value="FLIPPASE KINASE 1-RELATED"/>
    <property type="match status" value="1"/>
</dbReference>
<comment type="catalytic activity">
    <reaction evidence="8">
        <text>L-threonyl-[protein] + ATP = O-phospho-L-threonyl-[protein] + ADP + H(+)</text>
        <dbReference type="Rhea" id="RHEA:46608"/>
        <dbReference type="Rhea" id="RHEA-COMP:11060"/>
        <dbReference type="Rhea" id="RHEA-COMP:11605"/>
        <dbReference type="ChEBI" id="CHEBI:15378"/>
        <dbReference type="ChEBI" id="CHEBI:30013"/>
        <dbReference type="ChEBI" id="CHEBI:30616"/>
        <dbReference type="ChEBI" id="CHEBI:61977"/>
        <dbReference type="ChEBI" id="CHEBI:456216"/>
        <dbReference type="EC" id="2.7.11.1"/>
    </reaction>
</comment>
<evidence type="ECO:0000256" key="5">
    <source>
        <dbReference type="ARBA" id="ARBA00022741"/>
    </source>
</evidence>
<dbReference type="AlphaFoldDB" id="A0AAP0KFY5"/>
<dbReference type="FunFam" id="1.10.510.10:FF:000277">
    <property type="entry name" value="protein kinase PINOID"/>
    <property type="match status" value="1"/>
</dbReference>
<dbReference type="EMBL" id="JBBNAF010000004">
    <property type="protein sequence ID" value="KAK9150904.1"/>
    <property type="molecule type" value="Genomic_DNA"/>
</dbReference>
<evidence type="ECO:0000256" key="7">
    <source>
        <dbReference type="ARBA" id="ARBA00022840"/>
    </source>
</evidence>
<evidence type="ECO:0000256" key="2">
    <source>
        <dbReference type="ARBA" id="ARBA00012513"/>
    </source>
</evidence>
<sequence length="287" mass="33341">MKVVDREALAFRNKLQRAEMEKEILGMLDHPFLPTLYADFDASHYSCFVMEFCPGGDLHSLRLKQPSRRFNVSSAKFYAAETLVALEYLHMMGIVYRDLKPENVLVREDGHIMLSDFDPLLLELECWQSDQVLSNSTPTFPLSRFDSAATRSVHRFFFAFAVYQEEREQLERNIRNRDAAATKKRCHNGLLASVTDDLDPSHQRSKPSSGGRLTDKSKAFRLKSNMRFIKYYGKRILNQEPLNIELSSIKELDKGQAGSRPKKPYSNLYKQKLIRKFLRRLNFAYAR</sequence>
<evidence type="ECO:0000256" key="10">
    <source>
        <dbReference type="SAM" id="MobiDB-lite"/>
    </source>
</evidence>
<dbReference type="PROSITE" id="PS50011">
    <property type="entry name" value="PROTEIN_KINASE_DOM"/>
    <property type="match status" value="1"/>
</dbReference>
<evidence type="ECO:0000313" key="13">
    <source>
        <dbReference type="Proteomes" id="UP001420932"/>
    </source>
</evidence>
<dbReference type="Gene3D" id="3.30.200.20">
    <property type="entry name" value="Phosphorylase Kinase, domain 1"/>
    <property type="match status" value="1"/>
</dbReference>
<comment type="caution">
    <text evidence="12">The sequence shown here is derived from an EMBL/GenBank/DDBJ whole genome shotgun (WGS) entry which is preliminary data.</text>
</comment>
<feature type="domain" description="Protein kinase" evidence="11">
    <location>
        <begin position="1"/>
        <end position="287"/>
    </location>
</feature>
<evidence type="ECO:0000256" key="4">
    <source>
        <dbReference type="ARBA" id="ARBA00022679"/>
    </source>
</evidence>
<keyword evidence="7" id="KW-0067">ATP-binding</keyword>
<keyword evidence="3" id="KW-0723">Serine/threonine-protein kinase</keyword>
<comment type="catalytic activity">
    <reaction evidence="9">
        <text>L-seryl-[protein] + ATP = O-phospho-L-seryl-[protein] + ADP + H(+)</text>
        <dbReference type="Rhea" id="RHEA:17989"/>
        <dbReference type="Rhea" id="RHEA-COMP:9863"/>
        <dbReference type="Rhea" id="RHEA-COMP:11604"/>
        <dbReference type="ChEBI" id="CHEBI:15378"/>
        <dbReference type="ChEBI" id="CHEBI:29999"/>
        <dbReference type="ChEBI" id="CHEBI:30616"/>
        <dbReference type="ChEBI" id="CHEBI:83421"/>
        <dbReference type="ChEBI" id="CHEBI:456216"/>
        <dbReference type="EC" id="2.7.11.1"/>
    </reaction>
</comment>
<dbReference type="InterPro" id="IPR000719">
    <property type="entry name" value="Prot_kinase_dom"/>
</dbReference>
<keyword evidence="4" id="KW-0808">Transferase</keyword>
<dbReference type="GO" id="GO:0004674">
    <property type="term" value="F:protein serine/threonine kinase activity"/>
    <property type="evidence" value="ECO:0007669"/>
    <property type="project" value="UniProtKB-KW"/>
</dbReference>
<accession>A0AAP0KFY5</accession>
<organism evidence="12 13">
    <name type="scientific">Stephania yunnanensis</name>
    <dbReference type="NCBI Taxonomy" id="152371"/>
    <lineage>
        <taxon>Eukaryota</taxon>
        <taxon>Viridiplantae</taxon>
        <taxon>Streptophyta</taxon>
        <taxon>Embryophyta</taxon>
        <taxon>Tracheophyta</taxon>
        <taxon>Spermatophyta</taxon>
        <taxon>Magnoliopsida</taxon>
        <taxon>Ranunculales</taxon>
        <taxon>Menispermaceae</taxon>
        <taxon>Menispermoideae</taxon>
        <taxon>Cissampelideae</taxon>
        <taxon>Stephania</taxon>
    </lineage>
</organism>
<dbReference type="Pfam" id="PF00069">
    <property type="entry name" value="Pkinase"/>
    <property type="match status" value="1"/>
</dbReference>
<evidence type="ECO:0000256" key="1">
    <source>
        <dbReference type="ARBA" id="ARBA00009903"/>
    </source>
</evidence>
<dbReference type="InterPro" id="IPR011009">
    <property type="entry name" value="Kinase-like_dom_sf"/>
</dbReference>
<proteinExistence type="inferred from homology"/>
<comment type="similarity">
    <text evidence="1">Belongs to the protein kinase superfamily. AGC Ser/Thr protein kinase family.</text>
</comment>
<evidence type="ECO:0000256" key="6">
    <source>
        <dbReference type="ARBA" id="ARBA00022777"/>
    </source>
</evidence>
<evidence type="ECO:0000256" key="8">
    <source>
        <dbReference type="ARBA" id="ARBA00047899"/>
    </source>
</evidence>
<dbReference type="Proteomes" id="UP001420932">
    <property type="component" value="Unassembled WGS sequence"/>
</dbReference>
<feature type="region of interest" description="Disordered" evidence="10">
    <location>
        <begin position="193"/>
        <end position="216"/>
    </location>
</feature>
<dbReference type="InterPro" id="IPR008271">
    <property type="entry name" value="Ser/Thr_kinase_AS"/>
</dbReference>
<reference evidence="12 13" key="1">
    <citation type="submission" date="2024-01" db="EMBL/GenBank/DDBJ databases">
        <title>Genome assemblies of Stephania.</title>
        <authorList>
            <person name="Yang L."/>
        </authorList>
    </citation>
    <scope>NUCLEOTIDE SEQUENCE [LARGE SCALE GENOMIC DNA]</scope>
    <source>
        <strain evidence="12">YNDBR</strain>
        <tissue evidence="12">Leaf</tissue>
    </source>
</reference>
<evidence type="ECO:0000256" key="3">
    <source>
        <dbReference type="ARBA" id="ARBA00022527"/>
    </source>
</evidence>
<evidence type="ECO:0000256" key="9">
    <source>
        <dbReference type="ARBA" id="ARBA00048679"/>
    </source>
</evidence>
<evidence type="ECO:0000313" key="12">
    <source>
        <dbReference type="EMBL" id="KAK9150904.1"/>
    </source>
</evidence>
<keyword evidence="13" id="KW-1185">Reference proteome</keyword>
<keyword evidence="5" id="KW-0547">Nucleotide-binding</keyword>
<name>A0AAP0KFY5_9MAGN</name>
<dbReference type="SUPFAM" id="SSF56112">
    <property type="entry name" value="Protein kinase-like (PK-like)"/>
    <property type="match status" value="1"/>
</dbReference>
<gene>
    <name evidence="12" type="ORF">Syun_009213</name>
</gene>
<evidence type="ECO:0000259" key="11">
    <source>
        <dbReference type="PROSITE" id="PS50011"/>
    </source>
</evidence>
<keyword evidence="6" id="KW-0418">Kinase</keyword>
<dbReference type="GO" id="GO:0005524">
    <property type="term" value="F:ATP binding"/>
    <property type="evidence" value="ECO:0007669"/>
    <property type="project" value="UniProtKB-KW"/>
</dbReference>
<protein>
    <recommendedName>
        <fullName evidence="2">non-specific serine/threonine protein kinase</fullName>
        <ecNumber evidence="2">2.7.11.1</ecNumber>
    </recommendedName>
</protein>